<sequence length="225" mass="24488">MYDHRVAETGIRRHLAWTAVLLSLVLATLWVNPPDDPGLGWLAPPGAIADPWLSWLRWTLLATWVTLILGAGWWLTRPARALMRGLSLATLALLLTALLLPPSALAALSAWLGDIVPFEPPRQGPVNTAALGHFGLFLVIATLVFAARLDLGWWRLFGILTGLAIISELLQFFVDGRHPSALDVLIDLLGILCGALLIASTPWLRPPRAPQPADGRGLHRIERGS</sequence>
<evidence type="ECO:0000313" key="4">
    <source>
        <dbReference type="Proteomes" id="UP001564408"/>
    </source>
</evidence>
<gene>
    <name evidence="3" type="ORF">ABC977_09475</name>
</gene>
<keyword evidence="1" id="KW-1133">Transmembrane helix</keyword>
<dbReference type="EMBL" id="JBDKXB010000010">
    <property type="protein sequence ID" value="MEY6432634.1"/>
    <property type="molecule type" value="Genomic_DNA"/>
</dbReference>
<keyword evidence="4" id="KW-1185">Reference proteome</keyword>
<comment type="caution">
    <text evidence="3">The sequence shown here is derived from an EMBL/GenBank/DDBJ whole genome shotgun (WGS) entry which is preliminary data.</text>
</comment>
<evidence type="ECO:0000256" key="1">
    <source>
        <dbReference type="SAM" id="Phobius"/>
    </source>
</evidence>
<proteinExistence type="predicted"/>
<reference evidence="3 4" key="1">
    <citation type="submission" date="2024-05" db="EMBL/GenBank/DDBJ databases">
        <title>Genome Sequence and Characterization of the New Strain Purple Sulfur Bacterium of Genus Thioalkalicoccus.</title>
        <authorList>
            <person name="Bryantseva I.A."/>
            <person name="Kyndt J.A."/>
            <person name="Imhoff J.F."/>
        </authorList>
    </citation>
    <scope>NUCLEOTIDE SEQUENCE [LARGE SCALE GENOMIC DNA]</scope>
    <source>
        <strain evidence="3 4">Um2</strain>
    </source>
</reference>
<dbReference type="InterPro" id="IPR006976">
    <property type="entry name" value="VanZ-like"/>
</dbReference>
<dbReference type="RefSeq" id="WP_369667019.1">
    <property type="nucleotide sequence ID" value="NZ_JBDKXB010000010.1"/>
</dbReference>
<feature type="transmembrane region" description="Helical" evidence="1">
    <location>
        <begin position="88"/>
        <end position="111"/>
    </location>
</feature>
<evidence type="ECO:0000313" key="3">
    <source>
        <dbReference type="EMBL" id="MEY6432634.1"/>
    </source>
</evidence>
<dbReference type="Pfam" id="PF04892">
    <property type="entry name" value="VanZ"/>
    <property type="match status" value="1"/>
</dbReference>
<dbReference type="Proteomes" id="UP001564408">
    <property type="component" value="Unassembled WGS sequence"/>
</dbReference>
<protein>
    <submittedName>
        <fullName evidence="3">VanZ family protein</fullName>
    </submittedName>
</protein>
<feature type="transmembrane region" description="Helical" evidence="1">
    <location>
        <begin position="52"/>
        <end position="76"/>
    </location>
</feature>
<feature type="transmembrane region" description="Helical" evidence="1">
    <location>
        <begin position="180"/>
        <end position="199"/>
    </location>
</feature>
<feature type="transmembrane region" description="Helical" evidence="1">
    <location>
        <begin position="156"/>
        <end position="174"/>
    </location>
</feature>
<feature type="domain" description="VanZ-like" evidence="2">
    <location>
        <begin position="131"/>
        <end position="198"/>
    </location>
</feature>
<keyword evidence="1" id="KW-0812">Transmembrane</keyword>
<evidence type="ECO:0000259" key="2">
    <source>
        <dbReference type="Pfam" id="PF04892"/>
    </source>
</evidence>
<name>A0ABV4BF97_9GAMM</name>
<accession>A0ABV4BF97</accession>
<organism evidence="3 4">
    <name type="scientific">Thioalkalicoccus limnaeus</name>
    <dbReference type="NCBI Taxonomy" id="120681"/>
    <lineage>
        <taxon>Bacteria</taxon>
        <taxon>Pseudomonadati</taxon>
        <taxon>Pseudomonadota</taxon>
        <taxon>Gammaproteobacteria</taxon>
        <taxon>Chromatiales</taxon>
        <taxon>Chromatiaceae</taxon>
        <taxon>Thioalkalicoccus</taxon>
    </lineage>
</organism>
<feature type="transmembrane region" description="Helical" evidence="1">
    <location>
        <begin position="15"/>
        <end position="32"/>
    </location>
</feature>
<keyword evidence="1" id="KW-0472">Membrane</keyword>
<dbReference type="NCBIfam" id="NF037970">
    <property type="entry name" value="vanZ_1"/>
    <property type="match status" value="1"/>
</dbReference>
<feature type="transmembrane region" description="Helical" evidence="1">
    <location>
        <begin position="131"/>
        <end position="149"/>
    </location>
</feature>